<comment type="caution">
    <text evidence="1">The sequence shown here is derived from an EMBL/GenBank/DDBJ whole genome shotgun (WGS) entry which is preliminary data.</text>
</comment>
<name>A0A1Y2CB09_9FUNG</name>
<keyword evidence="2" id="KW-1185">Reference proteome</keyword>
<protein>
    <submittedName>
        <fullName evidence="1">Uncharacterized protein</fullName>
    </submittedName>
</protein>
<dbReference type="Proteomes" id="UP000193642">
    <property type="component" value="Unassembled WGS sequence"/>
</dbReference>
<gene>
    <name evidence="1" type="ORF">BCR33DRAFT_237536</name>
</gene>
<evidence type="ECO:0000313" key="1">
    <source>
        <dbReference type="EMBL" id="ORY44219.1"/>
    </source>
</evidence>
<accession>A0A1Y2CB09</accession>
<dbReference type="AlphaFoldDB" id="A0A1Y2CB09"/>
<organism evidence="1 2">
    <name type="scientific">Rhizoclosmatium globosum</name>
    <dbReference type="NCBI Taxonomy" id="329046"/>
    <lineage>
        <taxon>Eukaryota</taxon>
        <taxon>Fungi</taxon>
        <taxon>Fungi incertae sedis</taxon>
        <taxon>Chytridiomycota</taxon>
        <taxon>Chytridiomycota incertae sedis</taxon>
        <taxon>Chytridiomycetes</taxon>
        <taxon>Chytridiales</taxon>
        <taxon>Chytriomycetaceae</taxon>
        <taxon>Rhizoclosmatium</taxon>
    </lineage>
</organism>
<proteinExistence type="predicted"/>
<dbReference type="EMBL" id="MCGO01000023">
    <property type="protein sequence ID" value="ORY44219.1"/>
    <property type="molecule type" value="Genomic_DNA"/>
</dbReference>
<evidence type="ECO:0000313" key="2">
    <source>
        <dbReference type="Proteomes" id="UP000193642"/>
    </source>
</evidence>
<reference evidence="1 2" key="1">
    <citation type="submission" date="2016-07" db="EMBL/GenBank/DDBJ databases">
        <title>Pervasive Adenine N6-methylation of Active Genes in Fungi.</title>
        <authorList>
            <consortium name="DOE Joint Genome Institute"/>
            <person name="Mondo S.J."/>
            <person name="Dannebaum R.O."/>
            <person name="Kuo R.C."/>
            <person name="Labutti K."/>
            <person name="Haridas S."/>
            <person name="Kuo A."/>
            <person name="Salamov A."/>
            <person name="Ahrendt S.R."/>
            <person name="Lipzen A."/>
            <person name="Sullivan W."/>
            <person name="Andreopoulos W.B."/>
            <person name="Clum A."/>
            <person name="Lindquist E."/>
            <person name="Daum C."/>
            <person name="Ramamoorthy G.K."/>
            <person name="Gryganskyi A."/>
            <person name="Culley D."/>
            <person name="Magnuson J.K."/>
            <person name="James T.Y."/>
            <person name="O'Malley M.A."/>
            <person name="Stajich J.E."/>
            <person name="Spatafora J.W."/>
            <person name="Visel A."/>
            <person name="Grigoriev I.V."/>
        </authorList>
    </citation>
    <scope>NUCLEOTIDE SEQUENCE [LARGE SCALE GENOMIC DNA]</scope>
    <source>
        <strain evidence="1 2">JEL800</strain>
    </source>
</reference>
<sequence>MNQCQPKQKTVAPEFQLRLAQRTHRHLCLLELECLDLACAWSESTCSSWQCPGSNQLEHVVAILALFCVLLVVKHK</sequence>